<gene>
    <name evidence="1" type="ORF">Aru02nite_44290</name>
</gene>
<reference evidence="1" key="1">
    <citation type="submission" date="2021-01" db="EMBL/GenBank/DDBJ databases">
        <title>Whole genome shotgun sequence of Actinocatenispora rupis NBRC 107355.</title>
        <authorList>
            <person name="Komaki H."/>
            <person name="Tamura T."/>
        </authorList>
    </citation>
    <scope>NUCLEOTIDE SEQUENCE</scope>
    <source>
        <strain evidence="1">NBRC 107355</strain>
    </source>
</reference>
<dbReference type="InterPro" id="IPR036689">
    <property type="entry name" value="ESAT-6-like_sf"/>
</dbReference>
<sequence>MARRCEETGASLAQGMSQLVQQIEGMPGAGKAHTAIQSQSVNLSDGLKRILSALDELAGKIDRGAAHYGARDEDDAADINRAAQAASQGQGGVYGILHPTS</sequence>
<accession>A0A8J3J7P8</accession>
<dbReference type="EMBL" id="BOMB01000024">
    <property type="protein sequence ID" value="GID13540.1"/>
    <property type="molecule type" value="Genomic_DNA"/>
</dbReference>
<dbReference type="Proteomes" id="UP000612808">
    <property type="component" value="Unassembled WGS sequence"/>
</dbReference>
<evidence type="ECO:0000313" key="2">
    <source>
        <dbReference type="Proteomes" id="UP000612808"/>
    </source>
</evidence>
<protein>
    <submittedName>
        <fullName evidence="1">Uncharacterized protein</fullName>
    </submittedName>
</protein>
<name>A0A8J3J7P8_9ACTN</name>
<dbReference type="Gene3D" id="1.10.287.1060">
    <property type="entry name" value="ESAT-6-like"/>
    <property type="match status" value="1"/>
</dbReference>
<keyword evidence="2" id="KW-1185">Reference proteome</keyword>
<evidence type="ECO:0000313" key="1">
    <source>
        <dbReference type="EMBL" id="GID13540.1"/>
    </source>
</evidence>
<dbReference type="AlphaFoldDB" id="A0A8J3J7P8"/>
<organism evidence="1 2">
    <name type="scientific">Actinocatenispora rupis</name>
    <dbReference type="NCBI Taxonomy" id="519421"/>
    <lineage>
        <taxon>Bacteria</taxon>
        <taxon>Bacillati</taxon>
        <taxon>Actinomycetota</taxon>
        <taxon>Actinomycetes</taxon>
        <taxon>Micromonosporales</taxon>
        <taxon>Micromonosporaceae</taxon>
        <taxon>Actinocatenispora</taxon>
    </lineage>
</organism>
<proteinExistence type="predicted"/>
<comment type="caution">
    <text evidence="1">The sequence shown here is derived from an EMBL/GenBank/DDBJ whole genome shotgun (WGS) entry which is preliminary data.</text>
</comment>
<dbReference type="SUPFAM" id="SSF140453">
    <property type="entry name" value="EsxAB dimer-like"/>
    <property type="match status" value="1"/>
</dbReference>